<sequence>MKKEPGGAEKLKKKNRREALVKSLENGIFRYFKKSETFDESVGNNDRGEGNDHVKDDGVDENIADFQREEIVVETENVNVVNEEGLNEKQEDKTKDEKGEGLRENLGFVDMYDPGNWKGIKKGWNEWRDFMVVQGPTQRLPMDFHFPKDESRLEKNQTIDKYAQDEMKKDRIHWRQVLLRIISVVKTLAKQNLAFCGSNGKIGDDNNGNFLSFIEMLADFDPVMIEHLRRYKDGETHCHYLSNNIQNELIALLANEKDFFLTFLKVDDTSGEGLFCELQDVLAVFGLKIDDARGQGYDNGSTMKGKHKGVQKRLLEINPRVFYTPCGCHSLNLALCDMANTSPKAVSFFGIIQRISCFFTSSNKRLKIFEDKVGGLTLKSLSHTRWESHVESVKAICFQAPKIMDALVYIAENSDDPKEQSEA</sequence>
<reference evidence="2" key="1">
    <citation type="journal article" date="2014" name="Nat. Commun.">
        <title>The emerging biofuel crop Camelina sativa retains a highly undifferentiated hexaploid genome structure.</title>
        <authorList>
            <person name="Kagale S."/>
            <person name="Koh C."/>
            <person name="Nixon J."/>
            <person name="Bollina V."/>
            <person name="Clarke W.E."/>
            <person name="Tuteja R."/>
            <person name="Spillane C."/>
            <person name="Robinson S.J."/>
            <person name="Links M.G."/>
            <person name="Clarke C."/>
            <person name="Higgins E.E."/>
            <person name="Huebert T."/>
            <person name="Sharpe A.G."/>
            <person name="Parkin I.A."/>
        </authorList>
    </citation>
    <scope>NUCLEOTIDE SEQUENCE [LARGE SCALE GENOMIC DNA]</scope>
    <source>
        <strain evidence="2">cv. DH55</strain>
    </source>
</reference>
<evidence type="ECO:0000313" key="3">
    <source>
        <dbReference type="RefSeq" id="XP_010473953.1"/>
    </source>
</evidence>
<name>A0ABM0WP27_CAMSA</name>
<dbReference type="Proteomes" id="UP000694864">
    <property type="component" value="Chromosome 16"/>
</dbReference>
<evidence type="ECO:0000256" key="1">
    <source>
        <dbReference type="SAM" id="MobiDB-lite"/>
    </source>
</evidence>
<dbReference type="SUPFAM" id="SSF53098">
    <property type="entry name" value="Ribonuclease H-like"/>
    <property type="match status" value="1"/>
</dbReference>
<dbReference type="PANTHER" id="PTHR45749">
    <property type="match status" value="1"/>
</dbReference>
<evidence type="ECO:0000313" key="2">
    <source>
        <dbReference type="Proteomes" id="UP000694864"/>
    </source>
</evidence>
<proteinExistence type="predicted"/>
<accession>A0ABM0WP27</accession>
<dbReference type="GeneID" id="104753390"/>
<feature type="region of interest" description="Disordered" evidence="1">
    <location>
        <begin position="39"/>
        <end position="58"/>
    </location>
</feature>
<protein>
    <submittedName>
        <fullName evidence="3">Uncharacterized protein LOC104753390</fullName>
    </submittedName>
</protein>
<reference evidence="3" key="2">
    <citation type="submission" date="2025-08" db="UniProtKB">
        <authorList>
            <consortium name="RefSeq"/>
        </authorList>
    </citation>
    <scope>IDENTIFICATION</scope>
    <source>
        <tissue evidence="3">Leaf</tissue>
    </source>
</reference>
<dbReference type="InterPro" id="IPR012337">
    <property type="entry name" value="RNaseH-like_sf"/>
</dbReference>
<dbReference type="RefSeq" id="XP_010473953.1">
    <property type="nucleotide sequence ID" value="XM_010475651.1"/>
</dbReference>
<keyword evidence="2" id="KW-1185">Reference proteome</keyword>
<dbReference type="PANTHER" id="PTHR45749:SF35">
    <property type="entry name" value="AC-LIKE TRANSPOSASE-RELATED"/>
    <property type="match status" value="1"/>
</dbReference>
<feature type="compositionally biased region" description="Basic and acidic residues" evidence="1">
    <location>
        <begin position="46"/>
        <end position="57"/>
    </location>
</feature>
<organism evidence="2 3">
    <name type="scientific">Camelina sativa</name>
    <name type="common">False flax</name>
    <name type="synonym">Myagrum sativum</name>
    <dbReference type="NCBI Taxonomy" id="90675"/>
    <lineage>
        <taxon>Eukaryota</taxon>
        <taxon>Viridiplantae</taxon>
        <taxon>Streptophyta</taxon>
        <taxon>Embryophyta</taxon>
        <taxon>Tracheophyta</taxon>
        <taxon>Spermatophyta</taxon>
        <taxon>Magnoliopsida</taxon>
        <taxon>eudicotyledons</taxon>
        <taxon>Gunneridae</taxon>
        <taxon>Pentapetalae</taxon>
        <taxon>rosids</taxon>
        <taxon>malvids</taxon>
        <taxon>Brassicales</taxon>
        <taxon>Brassicaceae</taxon>
        <taxon>Camelineae</taxon>
        <taxon>Camelina</taxon>
    </lineage>
</organism>
<gene>
    <name evidence="3" type="primary">LOC104753390</name>
</gene>